<accession>A0A265UU14</accession>
<evidence type="ECO:0000313" key="2">
    <source>
        <dbReference type="Proteomes" id="UP000216840"/>
    </source>
</evidence>
<sequence>MIEITNNSNQVQDFNIVAENAFCEDINRSKQSLLKQEILNAQKTGPLVTTSISANSTVEFYVKISRQGNTKLSTFNCTSIRAVSVTNTDISNSLIINSFIPDPKNFN</sequence>
<reference evidence="1 2" key="1">
    <citation type="submission" date="2017-05" db="EMBL/GenBank/DDBJ databases">
        <title>The draft genome sequence of Idiomarina salinarum WNB302.</title>
        <authorList>
            <person name="Sun Y."/>
            <person name="Chen B."/>
            <person name="Du Z."/>
        </authorList>
    </citation>
    <scope>NUCLEOTIDE SEQUENCE [LARGE SCALE GENOMIC DNA]</scope>
    <source>
        <strain evidence="1 2">WNB302</strain>
    </source>
</reference>
<evidence type="ECO:0000313" key="1">
    <source>
        <dbReference type="EMBL" id="OZV68712.1"/>
    </source>
</evidence>
<dbReference type="Proteomes" id="UP000216840">
    <property type="component" value="Unassembled WGS sequence"/>
</dbReference>
<name>A0A265UU14_9FLAO</name>
<organism evidence="1 2">
    <name type="scientific">Winogradskyella aurantia</name>
    <dbReference type="NCBI Taxonomy" id="1915063"/>
    <lineage>
        <taxon>Bacteria</taxon>
        <taxon>Pseudomonadati</taxon>
        <taxon>Bacteroidota</taxon>
        <taxon>Flavobacteriia</taxon>
        <taxon>Flavobacteriales</taxon>
        <taxon>Flavobacteriaceae</taxon>
        <taxon>Winogradskyella</taxon>
    </lineage>
</organism>
<comment type="caution">
    <text evidence="1">The sequence shown here is derived from an EMBL/GenBank/DDBJ whole genome shotgun (WGS) entry which is preliminary data.</text>
</comment>
<gene>
    <name evidence="1" type="ORF">CA834_09635</name>
</gene>
<protein>
    <submittedName>
        <fullName evidence="1">Uncharacterized protein</fullName>
    </submittedName>
</protein>
<dbReference type="AlphaFoldDB" id="A0A265UU14"/>
<dbReference type="EMBL" id="NGJN01000004">
    <property type="protein sequence ID" value="OZV68712.1"/>
    <property type="molecule type" value="Genomic_DNA"/>
</dbReference>
<proteinExistence type="predicted"/>
<keyword evidence="2" id="KW-1185">Reference proteome</keyword>